<reference evidence="3" key="1">
    <citation type="submission" date="2020-10" db="EMBL/GenBank/DDBJ databases">
        <title>De novo genome project of the cellulose decomposer Thermobifida halotolerans type strain.</title>
        <authorList>
            <person name="Nagy I."/>
            <person name="Horvath B."/>
            <person name="Kukolya J."/>
            <person name="Nagy I."/>
            <person name="Orsini M."/>
        </authorList>
    </citation>
    <scope>NUCLEOTIDE SEQUENCE</scope>
    <source>
        <strain evidence="3">DSM 44931</strain>
    </source>
</reference>
<evidence type="ECO:0000256" key="1">
    <source>
        <dbReference type="SAM" id="MobiDB-lite"/>
    </source>
</evidence>
<evidence type="ECO:0000313" key="4">
    <source>
        <dbReference type="Proteomes" id="UP000265719"/>
    </source>
</evidence>
<feature type="compositionally biased region" description="Polar residues" evidence="1">
    <location>
        <begin position="106"/>
        <end position="122"/>
    </location>
</feature>
<dbReference type="Pfam" id="PF19054">
    <property type="entry name" value="DUF5753"/>
    <property type="match status" value="1"/>
</dbReference>
<dbReference type="AlphaFoldDB" id="A0AA97M068"/>
<dbReference type="InterPro" id="IPR043917">
    <property type="entry name" value="DUF5753"/>
</dbReference>
<proteinExistence type="predicted"/>
<sequence length="122" mass="13735">MTGRARQPPRPSRFDPVRLEAAATHIRTFELGFIPGLLQHERYARTAIRAASGAGLSEEELDHFVSVRKQRQQILTRDENPVDAVVHKALLHQHLDEPDAPPNSAAWWNTPNAPTSPSRSFR</sequence>
<evidence type="ECO:0000313" key="3">
    <source>
        <dbReference type="EMBL" id="UOE21204.1"/>
    </source>
</evidence>
<protein>
    <recommendedName>
        <fullName evidence="2">DUF5753 domain-containing protein</fullName>
    </recommendedName>
</protein>
<name>A0AA97M068_9ACTN</name>
<dbReference type="RefSeq" id="WP_068691782.1">
    <property type="nucleotide sequence ID" value="NZ_CP063196.1"/>
</dbReference>
<gene>
    <name evidence="3" type="ORF">NI17_008720</name>
</gene>
<feature type="domain" description="DUF5753" evidence="2">
    <location>
        <begin position="17"/>
        <end position="99"/>
    </location>
</feature>
<dbReference type="EMBL" id="CP063196">
    <property type="protein sequence ID" value="UOE21204.1"/>
    <property type="molecule type" value="Genomic_DNA"/>
</dbReference>
<keyword evidence="4" id="KW-1185">Reference proteome</keyword>
<organism evidence="3 4">
    <name type="scientific">Thermobifida halotolerans</name>
    <dbReference type="NCBI Taxonomy" id="483545"/>
    <lineage>
        <taxon>Bacteria</taxon>
        <taxon>Bacillati</taxon>
        <taxon>Actinomycetota</taxon>
        <taxon>Actinomycetes</taxon>
        <taxon>Streptosporangiales</taxon>
        <taxon>Nocardiopsidaceae</taxon>
        <taxon>Thermobifida</taxon>
    </lineage>
</organism>
<evidence type="ECO:0000259" key="2">
    <source>
        <dbReference type="Pfam" id="PF19054"/>
    </source>
</evidence>
<dbReference type="Proteomes" id="UP000265719">
    <property type="component" value="Chromosome"/>
</dbReference>
<dbReference type="KEGG" id="thao:NI17_008720"/>
<accession>A0AA97M068</accession>
<feature type="region of interest" description="Disordered" evidence="1">
    <location>
        <begin position="94"/>
        <end position="122"/>
    </location>
</feature>